<gene>
    <name evidence="7" type="ORF">SSDG_07488</name>
</gene>
<dbReference type="Pfam" id="PF00109">
    <property type="entry name" value="ketoacyl-synt"/>
    <property type="match status" value="1"/>
</dbReference>
<evidence type="ECO:0000259" key="6">
    <source>
        <dbReference type="PROSITE" id="PS52004"/>
    </source>
</evidence>
<evidence type="ECO:0000256" key="3">
    <source>
        <dbReference type="ARBA" id="ARBA00022679"/>
    </source>
</evidence>
<dbReference type="GO" id="GO:0005737">
    <property type="term" value="C:cytoplasm"/>
    <property type="evidence" value="ECO:0007669"/>
    <property type="project" value="TreeGrafter"/>
</dbReference>
<keyword evidence="2" id="KW-0597">Phosphoprotein</keyword>
<feature type="domain" description="Ketosynthase family 3 (KS3)" evidence="6">
    <location>
        <begin position="14"/>
        <end position="435"/>
    </location>
</feature>
<dbReference type="GO" id="GO:0006633">
    <property type="term" value="P:fatty acid biosynthetic process"/>
    <property type="evidence" value="ECO:0007669"/>
    <property type="project" value="InterPro"/>
</dbReference>
<dbReference type="GO" id="GO:0005886">
    <property type="term" value="C:plasma membrane"/>
    <property type="evidence" value="ECO:0007669"/>
    <property type="project" value="TreeGrafter"/>
</dbReference>
<dbReference type="Pfam" id="PF16197">
    <property type="entry name" value="KAsynt_C_assoc"/>
    <property type="match status" value="1"/>
</dbReference>
<feature type="region of interest" description="Disordered" evidence="5">
    <location>
        <begin position="438"/>
        <end position="467"/>
    </location>
</feature>
<dbReference type="InterPro" id="IPR016039">
    <property type="entry name" value="Thiolase-like"/>
</dbReference>
<dbReference type="PANTHER" id="PTHR43775">
    <property type="entry name" value="FATTY ACID SYNTHASE"/>
    <property type="match status" value="1"/>
</dbReference>
<dbReference type="Gene3D" id="3.40.47.10">
    <property type="match status" value="1"/>
</dbReference>
<dbReference type="SMART" id="SM00825">
    <property type="entry name" value="PKS_KS"/>
    <property type="match status" value="1"/>
</dbReference>
<keyword evidence="8" id="KW-1185">Reference proteome</keyword>
<dbReference type="InterPro" id="IPR020841">
    <property type="entry name" value="PKS_Beta-ketoAc_synthase_dom"/>
</dbReference>
<dbReference type="GO" id="GO:0004315">
    <property type="term" value="F:3-oxoacyl-[acyl-carrier-protein] synthase activity"/>
    <property type="evidence" value="ECO:0007669"/>
    <property type="project" value="InterPro"/>
</dbReference>
<evidence type="ECO:0000256" key="1">
    <source>
        <dbReference type="ARBA" id="ARBA00022450"/>
    </source>
</evidence>
<keyword evidence="4" id="KW-0012">Acyltransferase</keyword>
<proteinExistence type="predicted"/>
<dbReference type="InterPro" id="IPR014031">
    <property type="entry name" value="Ketoacyl_synth_C"/>
</dbReference>
<dbReference type="InterPro" id="IPR018201">
    <property type="entry name" value="Ketoacyl_synth_AS"/>
</dbReference>
<evidence type="ECO:0000256" key="2">
    <source>
        <dbReference type="ARBA" id="ARBA00022553"/>
    </source>
</evidence>
<evidence type="ECO:0000313" key="8">
    <source>
        <dbReference type="Proteomes" id="UP000002805"/>
    </source>
</evidence>
<dbReference type="Proteomes" id="UP000002805">
    <property type="component" value="Chromosome"/>
</dbReference>
<reference evidence="8" key="1">
    <citation type="submission" date="2008-02" db="EMBL/GenBank/DDBJ databases">
        <authorList>
            <consortium name="The Broad Institute Genome Sequencing Platform"/>
            <person name="Fischbach M."/>
            <person name="Ward D."/>
            <person name="Young S."/>
            <person name="Jaffe D."/>
            <person name="Gnerre S."/>
            <person name="Berlin A."/>
            <person name="Heiman D."/>
            <person name="Hepburn T."/>
            <person name="Sykes S."/>
            <person name="Alvarado L."/>
            <person name="Kodira C.D."/>
            <person name="Straight P."/>
            <person name="Clardy J."/>
            <person name="Hung D."/>
            <person name="Kolter R."/>
            <person name="Mekalanos J."/>
            <person name="Walker S."/>
            <person name="Walsh C.T."/>
            <person name="Lander E."/>
            <person name="Galagan J."/>
            <person name="Nusbaum C."/>
            <person name="Birren B."/>
        </authorList>
    </citation>
    <scope>NUCLEOTIDE SEQUENCE [LARGE SCALE GENOMIC DNA]</scope>
    <source>
        <strain evidence="8">ATCC 25486 / DSM 40338 / CBS 914.69 / JCM 4507 / NBRC 13074 / NRRL 2958 / 5647</strain>
    </source>
</reference>
<evidence type="ECO:0000256" key="4">
    <source>
        <dbReference type="ARBA" id="ARBA00023315"/>
    </source>
</evidence>
<dbReference type="InterPro" id="IPR032821">
    <property type="entry name" value="PKS_assoc"/>
</dbReference>
<evidence type="ECO:0000256" key="5">
    <source>
        <dbReference type="SAM" id="MobiDB-lite"/>
    </source>
</evidence>
<evidence type="ECO:0000313" key="7">
    <source>
        <dbReference type="EMBL" id="EFH32224.1"/>
    </source>
</evidence>
<dbReference type="SUPFAM" id="SSF53901">
    <property type="entry name" value="Thiolase-like"/>
    <property type="match status" value="1"/>
</dbReference>
<keyword evidence="1" id="KW-0596">Phosphopantetheine</keyword>
<dbReference type="Gene3D" id="3.30.70.3290">
    <property type="match status" value="1"/>
</dbReference>
<dbReference type="PROSITE" id="PS00606">
    <property type="entry name" value="KS3_1"/>
    <property type="match status" value="1"/>
</dbReference>
<dbReference type="Pfam" id="PF02801">
    <property type="entry name" value="Ketoacyl-synt_C"/>
    <property type="match status" value="1"/>
</dbReference>
<sequence length="552" mass="57193">MTTPPSGPDLGQDPNAVAVVGMACRFGPATSVEQLWDLLEQQRSGIRRYSTDELIALGHDPRTVRHEAFVPAGAVLEDADAFDAEFFGYSAQHAEWLDPQQRLLLEVAWHALEDAGFAPDATGLRTGVYASVGQPVHPPVRITELDAAGMMRFSSTDKDFAAGRISYKLGLTGPSMSVQSACSSTLVGLHLAAEALLAEECDLAVVAGASLHFPQAGYLAAPGMILSPSGECRPFDDTADGTVFGNGGGALVLRRLADALRDGDPVRAVLRGSAVGNDGARKMDYHAPSPEGQEAVIREALAVAGVDPHSVGCLETHGTGTPMGDPIEFAALERVYGGDRPHPAVIGSVKSVLGHLNTAAGVAGVIKAVLALEHATVPRQVPFTAPNRALGGTGNLRIASQDATADGWPVPDGPRRAAVSSFGIGGTNAHAVLEQAPPTIRPEQPPHAGQAGQNGPAEHAGQDAGDGPVRWALLSAHTETALRTWAGALAGPAGRLPLADVVHTLRTGRSHRRVRCALSAATPGELAVKLRALADGGDLAADAAPKDLQPWL</sequence>
<keyword evidence="3" id="KW-0808">Transferase</keyword>
<protein>
    <recommendedName>
        <fullName evidence="6">Ketosynthase family 3 (KS3) domain-containing protein</fullName>
    </recommendedName>
</protein>
<dbReference type="InterPro" id="IPR014030">
    <property type="entry name" value="Ketoacyl_synth_N"/>
</dbReference>
<dbReference type="GO" id="GO:0004312">
    <property type="term" value="F:fatty acid synthase activity"/>
    <property type="evidence" value="ECO:0007669"/>
    <property type="project" value="TreeGrafter"/>
</dbReference>
<dbReference type="PANTHER" id="PTHR43775:SF37">
    <property type="entry name" value="SI:DKEY-61P9.11"/>
    <property type="match status" value="1"/>
</dbReference>
<accession>D6X7I0</accession>
<dbReference type="PROSITE" id="PS52004">
    <property type="entry name" value="KS3_2"/>
    <property type="match status" value="1"/>
</dbReference>
<feature type="non-terminal residue" evidence="7">
    <location>
        <position position="552"/>
    </location>
</feature>
<organism evidence="7 8">
    <name type="scientific">Streptomyces pristinaespiralis (strain ATCC 25486 / DSM 40338 / CBS 914.69 / JCM 4507 / KCC S-0507 / NBRC 13074 / NRRL 2958 / 5647)</name>
    <dbReference type="NCBI Taxonomy" id="457429"/>
    <lineage>
        <taxon>Bacteria</taxon>
        <taxon>Bacillati</taxon>
        <taxon>Actinomycetota</taxon>
        <taxon>Actinomycetes</taxon>
        <taxon>Kitasatosporales</taxon>
        <taxon>Streptomycetaceae</taxon>
        <taxon>Streptomyces</taxon>
    </lineage>
</organism>
<dbReference type="CDD" id="cd00833">
    <property type="entry name" value="PKS"/>
    <property type="match status" value="1"/>
</dbReference>
<reference evidence="8" key="2">
    <citation type="submission" date="2009-10" db="EMBL/GenBank/DDBJ databases">
        <title>The genome sequence of Streptomyces pristinaespiralis strain ATCC 25486.</title>
        <authorList>
            <consortium name="The Broad Institute Genome Sequencing Platform"/>
            <consortium name="Broad Institute Microbial Sequencing Center"/>
            <person name="Fischbach M."/>
            <person name="Godfrey P."/>
            <person name="Ward D."/>
            <person name="Young S."/>
            <person name="Zeng Q."/>
            <person name="Koehrsen M."/>
            <person name="Alvarado L."/>
            <person name="Berlin A.M."/>
            <person name="Bochicchio J."/>
            <person name="Borenstein D."/>
            <person name="Chapman S.B."/>
            <person name="Chen Z."/>
            <person name="Engels R."/>
            <person name="Freedman E."/>
            <person name="Gellesch M."/>
            <person name="Goldberg J."/>
            <person name="Griggs A."/>
            <person name="Gujja S."/>
            <person name="Heilman E.R."/>
            <person name="Heiman D.I."/>
            <person name="Hepburn T.A."/>
            <person name="Howarth C."/>
            <person name="Jen D."/>
            <person name="Larson L."/>
            <person name="Lewis B."/>
            <person name="Mehta T."/>
            <person name="Park D."/>
            <person name="Pearson M."/>
            <person name="Richards J."/>
            <person name="Roberts A."/>
            <person name="Saif S."/>
            <person name="Shea T.D."/>
            <person name="Shenoy N."/>
            <person name="Sisk P."/>
            <person name="Stolte C."/>
            <person name="Sykes S.N."/>
            <person name="Thomson T."/>
            <person name="Walk T."/>
            <person name="White J."/>
            <person name="Yandava C."/>
            <person name="Straight P."/>
            <person name="Clardy J."/>
            <person name="Hung D."/>
            <person name="Kolter R."/>
            <person name="Mekalanos J."/>
            <person name="Walker S."/>
            <person name="Walsh C.T."/>
            <person name="Wieland-Brown L.C."/>
            <person name="Haas B."/>
            <person name="Nusbaum C."/>
            <person name="Birren B."/>
        </authorList>
    </citation>
    <scope>NUCLEOTIDE SEQUENCE [LARGE SCALE GENOMIC DNA]</scope>
    <source>
        <strain evidence="8">ATCC 25486 / DSM 40338 / CBS 914.69 / JCM 4507 / NBRC 13074 / NRRL 2958 / 5647</strain>
    </source>
</reference>
<dbReference type="AlphaFoldDB" id="D6X7I0"/>
<name>D6X7I0_STRE2</name>
<dbReference type="RefSeq" id="WP_005321578.1">
    <property type="nucleotide sequence ID" value="NZ_CM000950.1"/>
</dbReference>
<dbReference type="eggNOG" id="COG3321">
    <property type="taxonomic scope" value="Bacteria"/>
</dbReference>
<dbReference type="HOGENOM" id="CLU_000022_16_2_11"/>
<dbReference type="EMBL" id="CM000950">
    <property type="protein sequence ID" value="EFH32224.1"/>
    <property type="molecule type" value="Genomic_DNA"/>
</dbReference>
<dbReference type="GO" id="GO:0071770">
    <property type="term" value="P:DIM/DIP cell wall layer assembly"/>
    <property type="evidence" value="ECO:0007669"/>
    <property type="project" value="TreeGrafter"/>
</dbReference>
<dbReference type="InterPro" id="IPR050091">
    <property type="entry name" value="PKS_NRPS_Biosynth_Enz"/>
</dbReference>